<dbReference type="GO" id="GO:0030170">
    <property type="term" value="F:pyridoxal phosphate binding"/>
    <property type="evidence" value="ECO:0007669"/>
    <property type="project" value="InterPro"/>
</dbReference>
<reference evidence="5 6" key="1">
    <citation type="submission" date="2015-06" db="EMBL/GenBank/DDBJ databases">
        <authorList>
            <person name="Kim K.M."/>
        </authorList>
    </citation>
    <scope>NUCLEOTIDE SEQUENCE [LARGE SCALE GENOMIC DNA]</scope>
    <source>
        <strain evidence="5 6">KCTC 22370</strain>
    </source>
</reference>
<sequence>MTALDTLRRDLDVLEHRGRGRRLSPRTGIDFASNDYLALAGSERLRRAVCDAAARQVPVGSGGSRLLRGNAPEHTLLEDEAARFFGTGSAVFVGSGYCANTLLFSTLPQRGDLIVYDDLVHASAREGIRLARAEVAGFPHNDVAAAADAIARWRRSGGRGTPWIAVESLYSMDGDRAPLADFAELARQADAMLLIDEAHATGVFGTDGRGLAEALDGADNVISLKTCGKALGCEGALLVGPALVREFIVNRGRQFIFSTAPSPLMAAVVRESLRALQDEPERRERLHALVAHAARGLARLGAEATDTPIQRVILGDDRRTMAAATALQDRGFDVRGIRPPTVPEGTSRLRISLTLNVTEGDVSALIAALEDVL</sequence>
<gene>
    <name evidence="5" type="ORF">AM2010_2524</name>
</gene>
<proteinExistence type="predicted"/>
<dbReference type="PANTHER" id="PTHR13693:SF100">
    <property type="entry name" value="8-AMINO-7-OXONONANOATE SYNTHASE"/>
    <property type="match status" value="1"/>
</dbReference>
<evidence type="ECO:0000313" key="6">
    <source>
        <dbReference type="Proteomes" id="UP000037643"/>
    </source>
</evidence>
<dbReference type="AlphaFoldDB" id="A0A0G3XDB8"/>
<dbReference type="InterPro" id="IPR015421">
    <property type="entry name" value="PyrdxlP-dep_Trfase_major"/>
</dbReference>
<evidence type="ECO:0000259" key="4">
    <source>
        <dbReference type="Pfam" id="PF00155"/>
    </source>
</evidence>
<dbReference type="SUPFAM" id="SSF53383">
    <property type="entry name" value="PLP-dependent transferases"/>
    <property type="match status" value="1"/>
</dbReference>
<dbReference type="InterPro" id="IPR004839">
    <property type="entry name" value="Aminotransferase_I/II_large"/>
</dbReference>
<dbReference type="Gene3D" id="3.90.1150.10">
    <property type="entry name" value="Aspartate Aminotransferase, domain 1"/>
    <property type="match status" value="1"/>
</dbReference>
<evidence type="ECO:0000256" key="3">
    <source>
        <dbReference type="ARBA" id="ARBA00022898"/>
    </source>
</evidence>
<keyword evidence="3" id="KW-0663">Pyridoxal phosphate</keyword>
<dbReference type="Gene3D" id="3.40.640.10">
    <property type="entry name" value="Type I PLP-dependent aspartate aminotransferase-like (Major domain)"/>
    <property type="match status" value="1"/>
</dbReference>
<evidence type="ECO:0000256" key="2">
    <source>
        <dbReference type="ARBA" id="ARBA00022679"/>
    </source>
</evidence>
<evidence type="ECO:0000256" key="1">
    <source>
        <dbReference type="ARBA" id="ARBA00001933"/>
    </source>
</evidence>
<dbReference type="InterPro" id="IPR015422">
    <property type="entry name" value="PyrdxlP-dep_Trfase_small"/>
</dbReference>
<comment type="cofactor">
    <cofactor evidence="1">
        <name>pyridoxal 5'-phosphate</name>
        <dbReference type="ChEBI" id="CHEBI:597326"/>
    </cofactor>
</comment>
<dbReference type="RefSeq" id="WP_047807387.1">
    <property type="nucleotide sequence ID" value="NZ_CP011805.1"/>
</dbReference>
<dbReference type="InterPro" id="IPR015424">
    <property type="entry name" value="PyrdxlP-dep_Trfase"/>
</dbReference>
<dbReference type="KEGG" id="amx:AM2010_2524"/>
<dbReference type="PANTHER" id="PTHR13693">
    <property type="entry name" value="CLASS II AMINOTRANSFERASE/8-AMINO-7-OXONONANOATE SYNTHASE"/>
    <property type="match status" value="1"/>
</dbReference>
<dbReference type="GO" id="GO:0008483">
    <property type="term" value="F:transaminase activity"/>
    <property type="evidence" value="ECO:0007669"/>
    <property type="project" value="UniProtKB-KW"/>
</dbReference>
<evidence type="ECO:0000313" key="5">
    <source>
        <dbReference type="EMBL" id="AKM08579.1"/>
    </source>
</evidence>
<dbReference type="GO" id="GO:0008710">
    <property type="term" value="F:8-amino-7-oxononanoate synthase activity"/>
    <property type="evidence" value="ECO:0007669"/>
    <property type="project" value="TreeGrafter"/>
</dbReference>
<dbReference type="EMBL" id="CP011805">
    <property type="protein sequence ID" value="AKM08579.1"/>
    <property type="molecule type" value="Genomic_DNA"/>
</dbReference>
<dbReference type="GO" id="GO:0009102">
    <property type="term" value="P:biotin biosynthetic process"/>
    <property type="evidence" value="ECO:0007669"/>
    <property type="project" value="TreeGrafter"/>
</dbReference>
<name>A0A0G3XDB8_9SPHN</name>
<dbReference type="Pfam" id="PF00155">
    <property type="entry name" value="Aminotran_1_2"/>
    <property type="match status" value="1"/>
</dbReference>
<protein>
    <submittedName>
        <fullName evidence="5">Aminotransferase class I and II</fullName>
    </submittedName>
</protein>
<dbReference type="OrthoDB" id="9807157at2"/>
<dbReference type="Proteomes" id="UP000037643">
    <property type="component" value="Chromosome"/>
</dbReference>
<dbReference type="STRING" id="543877.AM2010_2524"/>
<dbReference type="PATRIC" id="fig|543877.4.peg.2561"/>
<organism evidence="5 6">
    <name type="scientific">Pelagerythrobacter marensis</name>
    <dbReference type="NCBI Taxonomy" id="543877"/>
    <lineage>
        <taxon>Bacteria</taxon>
        <taxon>Pseudomonadati</taxon>
        <taxon>Pseudomonadota</taxon>
        <taxon>Alphaproteobacteria</taxon>
        <taxon>Sphingomonadales</taxon>
        <taxon>Erythrobacteraceae</taxon>
        <taxon>Pelagerythrobacter</taxon>
    </lineage>
</organism>
<feature type="domain" description="Aminotransferase class I/classII large" evidence="4">
    <location>
        <begin position="28"/>
        <end position="369"/>
    </location>
</feature>
<keyword evidence="6" id="KW-1185">Reference proteome</keyword>
<accession>A0A0G3XDB8</accession>
<dbReference type="InterPro" id="IPR050087">
    <property type="entry name" value="AON_synthase_class-II"/>
</dbReference>
<keyword evidence="2 5" id="KW-0808">Transferase</keyword>
<keyword evidence="5" id="KW-0032">Aminotransferase</keyword>